<dbReference type="InterPro" id="IPR000672">
    <property type="entry name" value="THF_DH/CycHdrlase"/>
</dbReference>
<evidence type="ECO:0000259" key="2">
    <source>
        <dbReference type="Pfam" id="PF00763"/>
    </source>
</evidence>
<dbReference type="Proteomes" id="UP001630127">
    <property type="component" value="Unassembled WGS sequence"/>
</dbReference>
<feature type="domain" description="Tetrahydrofolate dehydrogenase/cyclohydrolase catalytic" evidence="2">
    <location>
        <begin position="42"/>
        <end position="131"/>
    </location>
</feature>
<comment type="caution">
    <text evidence="4">The sequence shown here is derived from an EMBL/GenBank/DDBJ whole genome shotgun (WGS) entry which is preliminary data.</text>
</comment>
<dbReference type="Pfam" id="PF00763">
    <property type="entry name" value="THF_DHG_CYH"/>
    <property type="match status" value="1"/>
</dbReference>
<dbReference type="SUPFAM" id="SSF53223">
    <property type="entry name" value="Aminoacid dehydrogenase-like, N-terminal domain"/>
    <property type="match status" value="1"/>
</dbReference>
<reference evidence="4 5" key="1">
    <citation type="submission" date="2024-11" db="EMBL/GenBank/DDBJ databases">
        <title>A near-complete genome assembly of Cinchona calisaya.</title>
        <authorList>
            <person name="Lian D.C."/>
            <person name="Zhao X.W."/>
            <person name="Wei L."/>
        </authorList>
    </citation>
    <scope>NUCLEOTIDE SEQUENCE [LARGE SCALE GENOMIC DNA]</scope>
    <source>
        <tissue evidence="4">Nenye</tissue>
    </source>
</reference>
<dbReference type="Gene3D" id="3.40.50.10860">
    <property type="entry name" value="Leucine Dehydrogenase, chain A, domain 1"/>
    <property type="match status" value="1"/>
</dbReference>
<dbReference type="Pfam" id="PF02882">
    <property type="entry name" value="THF_DHG_CYH_C"/>
    <property type="match status" value="1"/>
</dbReference>
<dbReference type="InterPro" id="IPR020630">
    <property type="entry name" value="THF_DH/CycHdrlase_cat_dom"/>
</dbReference>
<evidence type="ECO:0000313" key="4">
    <source>
        <dbReference type="EMBL" id="KAL3530333.1"/>
    </source>
</evidence>
<gene>
    <name evidence="4" type="ORF">ACH5RR_009655</name>
</gene>
<organism evidence="4 5">
    <name type="scientific">Cinchona calisaya</name>
    <dbReference type="NCBI Taxonomy" id="153742"/>
    <lineage>
        <taxon>Eukaryota</taxon>
        <taxon>Viridiplantae</taxon>
        <taxon>Streptophyta</taxon>
        <taxon>Embryophyta</taxon>
        <taxon>Tracheophyta</taxon>
        <taxon>Spermatophyta</taxon>
        <taxon>Magnoliopsida</taxon>
        <taxon>eudicotyledons</taxon>
        <taxon>Gunneridae</taxon>
        <taxon>Pentapetalae</taxon>
        <taxon>asterids</taxon>
        <taxon>lamiids</taxon>
        <taxon>Gentianales</taxon>
        <taxon>Rubiaceae</taxon>
        <taxon>Cinchonoideae</taxon>
        <taxon>Cinchoneae</taxon>
        <taxon>Cinchona</taxon>
    </lineage>
</organism>
<sequence length="248" mass="27536">MHCCNMDEYLKLHSELLWDWQVISLCHGRRASFSTDFPVSINIASEIHEMKNVIGRTPGLGVVRVGQRRDSHIFISTKVKACNEVGIVSVVAELPEDRKEDEVRDAVSRFNENPLINGIIVQLPLPKHLEPELSASANTATVSVIHAFTKNPEQITSEADIVVSDVGVSNMVRGHWMQPGAVVIDMGTNSVKDAQSSRGYRLVGDVCYEEAITKVSAITLFLVVSDLLPLPCSFPILWTLRNRLYNLT</sequence>
<keyword evidence="1" id="KW-0554">One-carbon metabolism</keyword>
<dbReference type="GO" id="GO:0006730">
    <property type="term" value="P:one-carbon metabolic process"/>
    <property type="evidence" value="ECO:0007669"/>
    <property type="project" value="UniProtKB-KW"/>
</dbReference>
<keyword evidence="5" id="KW-1185">Reference proteome</keyword>
<evidence type="ECO:0000259" key="3">
    <source>
        <dbReference type="Pfam" id="PF02882"/>
    </source>
</evidence>
<dbReference type="PANTHER" id="PTHR48099">
    <property type="entry name" value="C-1-TETRAHYDROFOLATE SYNTHASE, CYTOPLASMIC-RELATED"/>
    <property type="match status" value="1"/>
</dbReference>
<dbReference type="InterPro" id="IPR036291">
    <property type="entry name" value="NAD(P)-bd_dom_sf"/>
</dbReference>
<dbReference type="SUPFAM" id="SSF51735">
    <property type="entry name" value="NAD(P)-binding Rossmann-fold domains"/>
    <property type="match status" value="1"/>
</dbReference>
<proteinExistence type="predicted"/>
<dbReference type="EMBL" id="JBJUIK010000004">
    <property type="protein sequence ID" value="KAL3530333.1"/>
    <property type="molecule type" value="Genomic_DNA"/>
</dbReference>
<evidence type="ECO:0000256" key="1">
    <source>
        <dbReference type="ARBA" id="ARBA00022563"/>
    </source>
</evidence>
<dbReference type="InterPro" id="IPR020631">
    <property type="entry name" value="THF_DH/CycHdrlase_NAD-bd_dom"/>
</dbReference>
<accession>A0ABD3AGS4</accession>
<dbReference type="PANTHER" id="PTHR48099:SF13">
    <property type="entry name" value="METHYLENETETRAHYDROFOLATE DEHYDROGENASE"/>
    <property type="match status" value="1"/>
</dbReference>
<dbReference type="PRINTS" id="PR00085">
    <property type="entry name" value="THFDHDRGNASE"/>
</dbReference>
<dbReference type="AlphaFoldDB" id="A0ABD3AGS4"/>
<evidence type="ECO:0008006" key="6">
    <source>
        <dbReference type="Google" id="ProtNLM"/>
    </source>
</evidence>
<feature type="domain" description="Tetrahydrofolate dehydrogenase/cyclohydrolase NAD(P)-binding" evidence="3">
    <location>
        <begin position="137"/>
        <end position="219"/>
    </location>
</feature>
<evidence type="ECO:0000313" key="5">
    <source>
        <dbReference type="Proteomes" id="UP001630127"/>
    </source>
</evidence>
<name>A0ABD3AGS4_9GENT</name>
<dbReference type="InterPro" id="IPR046346">
    <property type="entry name" value="Aminoacid_DH-like_N_sf"/>
</dbReference>
<protein>
    <recommendedName>
        <fullName evidence="6">Methenyltetrahydrofolate cyclohydrolase</fullName>
    </recommendedName>
</protein>